<gene>
    <name evidence="2" type="ORF">AB852_04055</name>
</gene>
<dbReference type="AlphaFoldDB" id="A0A1Q4VFW3"/>
<dbReference type="EMBL" id="LFBV01000001">
    <property type="protein sequence ID" value="OKH96706.1"/>
    <property type="molecule type" value="Genomic_DNA"/>
</dbReference>
<dbReference type="Pfam" id="PF01636">
    <property type="entry name" value="APH"/>
    <property type="match status" value="1"/>
</dbReference>
<keyword evidence="3" id="KW-1185">Reference proteome</keyword>
<proteinExistence type="predicted"/>
<dbReference type="InterPro" id="IPR002575">
    <property type="entry name" value="Aminoglycoside_PTrfase"/>
</dbReference>
<accession>A0A1Q4VFW3</accession>
<evidence type="ECO:0000313" key="3">
    <source>
        <dbReference type="Proteomes" id="UP000186455"/>
    </source>
</evidence>
<organism evidence="2 3">
    <name type="scientific">Streptomyces uncialis</name>
    <dbReference type="NCBI Taxonomy" id="1048205"/>
    <lineage>
        <taxon>Bacteria</taxon>
        <taxon>Bacillati</taxon>
        <taxon>Actinomycetota</taxon>
        <taxon>Actinomycetes</taxon>
        <taxon>Kitasatosporales</taxon>
        <taxon>Streptomycetaceae</taxon>
        <taxon>Streptomyces</taxon>
    </lineage>
</organism>
<dbReference type="Proteomes" id="UP000186455">
    <property type="component" value="Unassembled WGS sequence"/>
</dbReference>
<dbReference type="InterPro" id="IPR011009">
    <property type="entry name" value="Kinase-like_dom_sf"/>
</dbReference>
<evidence type="ECO:0000313" key="2">
    <source>
        <dbReference type="EMBL" id="OKH96706.1"/>
    </source>
</evidence>
<reference evidence="2 3" key="1">
    <citation type="submission" date="2015-06" db="EMBL/GenBank/DDBJ databases">
        <title>Cloning and characterization of the uncialamcin biosynthetic gene cluster.</title>
        <authorList>
            <person name="Yan X."/>
            <person name="Huang T."/>
            <person name="Ge H."/>
            <person name="Shen B."/>
        </authorList>
    </citation>
    <scope>NUCLEOTIDE SEQUENCE [LARGE SCALE GENOMIC DNA]</scope>
    <source>
        <strain evidence="2 3">DCA2648</strain>
    </source>
</reference>
<feature type="domain" description="Aminoglycoside phosphotransferase" evidence="1">
    <location>
        <begin position="104"/>
        <end position="205"/>
    </location>
</feature>
<dbReference type="STRING" id="1048205.AB852_04055"/>
<sequence length="289" mass="30861">MTDAAKVPSAPLPSAQVLAAFGLTGTPVPLPGGQGQSVLADGAVLKPADSTEVSEWGAELFTELADLADLAVQNEDTAFRVPRPVRAATGGFVFDGWTSDRLVEGEAGPDGRWGEILTAGRAFHRSLRQTPRPDWLDRQQHPWAVADRVAWDETTVNVSPDLREPLRALLDLRQPVSAPSQLIHGDLTGNVLFAPGLPPAVIDFSPYWRPVAYADAIVAADGLLHHGADRALVDSAAPGTNGLQMLVRALIFRLVASAELAGPDASPPATDIQRFHLTVDRVRGWFTGR</sequence>
<dbReference type="SUPFAM" id="SSF56112">
    <property type="entry name" value="Protein kinase-like (PK-like)"/>
    <property type="match status" value="1"/>
</dbReference>
<evidence type="ECO:0000259" key="1">
    <source>
        <dbReference type="Pfam" id="PF01636"/>
    </source>
</evidence>
<name>A0A1Q4VFW3_9ACTN</name>
<comment type="caution">
    <text evidence="2">The sequence shown here is derived from an EMBL/GenBank/DDBJ whole genome shotgun (WGS) entry which is preliminary data.</text>
</comment>
<protein>
    <recommendedName>
        <fullName evidence="1">Aminoglycoside phosphotransferase domain-containing protein</fullName>
    </recommendedName>
</protein>